<dbReference type="CDD" id="cd13401">
    <property type="entry name" value="Slt70-like"/>
    <property type="match status" value="1"/>
</dbReference>
<dbReference type="Pfam" id="PF01464">
    <property type="entry name" value="SLT"/>
    <property type="match status" value="1"/>
</dbReference>
<organism evidence="3 4">
    <name type="scientific">Atribacter laminatus</name>
    <dbReference type="NCBI Taxonomy" id="2847778"/>
    <lineage>
        <taxon>Bacteria</taxon>
        <taxon>Pseudomonadati</taxon>
        <taxon>Atribacterota</taxon>
        <taxon>Atribacteria</taxon>
        <taxon>Atribacterales</taxon>
        <taxon>Atribacteraceae</taxon>
        <taxon>Atribacter</taxon>
    </lineage>
</organism>
<proteinExistence type="inferred from homology"/>
<sequence>MRNKIQDFIVFIVFISFLLGAAGNVWGKDDFLSELINDYRQKDYQKVINQINNHPDQAKHYANQTAILKLQSFIATNQLEQAQEFLLKEEKNRQIILSDHLWSLYLDELIIQKRIDLVEIVYHHLQSLSTLSILLHQSAWQIAELFRDEKNYNQSINYFIESLTNAYDESERLNSLMGISRVLVERGNHLEALLHTKKIYFSYQTMTSHQARDLIYPILNVLNPEDYSMNTKLDIAAFFFQLGWTSDSIKFLDQIDTNSLLDTEILEYWVLWLRIHLRQENLTDIQNVLMQNNMLMDYPDGWFYTGVYHQRRGEYSLASIAYENLLNQFPNSEYALNTLRNLSFCYRVLGDEKNYLDILDRRVAKFPYDSEPIWEKFWYLYQKKDLNSAQSALDLLSTYPDENSRALFWKYNIDQSEENIHYLEEIIQTRSLDYYFVRAWQELSEINWNLPSSRELFPPHEFITKMEIFTQNQKIHWHRYLILSDFYLFTNAEAELLTLQRLMPSHPEIFFELSRFYARNQEYRKSQINAIYFQNRYPEFKNFKNVWKKLYPDYYHTIIKGLSEQYSVDPYLVLAIIKAESAFEDDIISPVGAVGLMQIMPSTAAWMIETGMNQVVDFAEWKDVFLMNPEVNLELGITYFRYLLDYFNQKICPAIAAYNAGPGRLNEWINEGNQANPDSFIETIPFPETKNYIKKVINFYFIYSMIYTGQFTMSPCIF</sequence>
<dbReference type="SUPFAM" id="SSF48452">
    <property type="entry name" value="TPR-like"/>
    <property type="match status" value="1"/>
</dbReference>
<keyword evidence="4" id="KW-1185">Reference proteome</keyword>
<gene>
    <name evidence="3" type="primary">slt</name>
    <name evidence="3" type="ORF">RT761_02156</name>
</gene>
<dbReference type="KEGG" id="alam:RT761_02156"/>
<protein>
    <submittedName>
        <fullName evidence="3">Soluble lytic murein transglycosylase</fullName>
        <ecNumber evidence="3">4.2.2.-</ecNumber>
    </submittedName>
</protein>
<dbReference type="RefSeq" id="WP_218111420.1">
    <property type="nucleotide sequence ID" value="NZ_CP065383.1"/>
</dbReference>
<dbReference type="PANTHER" id="PTHR37423">
    <property type="entry name" value="SOLUBLE LYTIC MUREIN TRANSGLYCOSYLASE-RELATED"/>
    <property type="match status" value="1"/>
</dbReference>
<reference evidence="3 4" key="1">
    <citation type="journal article" date="2021" name="Nat. Commun.">
        <title>Isolation of a member of the candidate phylum Atribacteria reveals a unique cell membrane structure.</title>
        <authorList>
            <person name="Taiki K."/>
            <person name="Nobu M.K."/>
            <person name="Kusada H."/>
            <person name="Meng X.-Y."/>
            <person name="Hosoki N."/>
            <person name="Uematsu K."/>
            <person name="Yoshioka H."/>
            <person name="Kamagata Y."/>
            <person name="Tamaki H."/>
        </authorList>
    </citation>
    <scope>NUCLEOTIDE SEQUENCE [LARGE SCALE GENOMIC DNA]</scope>
    <source>
        <strain evidence="3 4">RT761</strain>
    </source>
</reference>
<dbReference type="Proteomes" id="UP000594463">
    <property type="component" value="Chromosome"/>
</dbReference>
<name>A0A7T1AN12_ATRLM</name>
<dbReference type="GO" id="GO:0016829">
    <property type="term" value="F:lyase activity"/>
    <property type="evidence" value="ECO:0007669"/>
    <property type="project" value="UniProtKB-KW"/>
</dbReference>
<feature type="domain" description="Transglycosylase SLT" evidence="2">
    <location>
        <begin position="560"/>
        <end position="676"/>
    </location>
</feature>
<dbReference type="SUPFAM" id="SSF53955">
    <property type="entry name" value="Lysozyme-like"/>
    <property type="match status" value="1"/>
</dbReference>
<dbReference type="InterPro" id="IPR011990">
    <property type="entry name" value="TPR-like_helical_dom_sf"/>
</dbReference>
<dbReference type="Gene3D" id="1.10.530.10">
    <property type="match status" value="1"/>
</dbReference>
<dbReference type="AlphaFoldDB" id="A0A7T1AN12"/>
<evidence type="ECO:0000256" key="1">
    <source>
        <dbReference type="ARBA" id="ARBA00007734"/>
    </source>
</evidence>
<keyword evidence="3" id="KW-0456">Lyase</keyword>
<accession>A0A7T1AN12</accession>
<dbReference type="PANTHER" id="PTHR37423:SF2">
    <property type="entry name" value="MEMBRANE-BOUND LYTIC MUREIN TRANSGLYCOSYLASE C"/>
    <property type="match status" value="1"/>
</dbReference>
<dbReference type="InterPro" id="IPR023346">
    <property type="entry name" value="Lysozyme-like_dom_sf"/>
</dbReference>
<comment type="similarity">
    <text evidence="1">Belongs to the transglycosylase Slt family.</text>
</comment>
<evidence type="ECO:0000313" key="4">
    <source>
        <dbReference type="Proteomes" id="UP000594463"/>
    </source>
</evidence>
<dbReference type="InterPro" id="IPR008258">
    <property type="entry name" value="Transglycosylase_SLT_dom_1"/>
</dbReference>
<dbReference type="EC" id="4.2.2.-" evidence="3"/>
<dbReference type="Gene3D" id="1.25.40.10">
    <property type="entry name" value="Tetratricopeptide repeat domain"/>
    <property type="match status" value="1"/>
</dbReference>
<evidence type="ECO:0000259" key="2">
    <source>
        <dbReference type="Pfam" id="PF01464"/>
    </source>
</evidence>
<evidence type="ECO:0000313" key="3">
    <source>
        <dbReference type="EMBL" id="QPM68929.1"/>
    </source>
</evidence>
<dbReference type="EMBL" id="CP065383">
    <property type="protein sequence ID" value="QPM68929.1"/>
    <property type="molecule type" value="Genomic_DNA"/>
</dbReference>